<feature type="transmembrane region" description="Helical" evidence="7">
    <location>
        <begin position="316"/>
        <end position="335"/>
    </location>
</feature>
<feature type="transmembrane region" description="Helical" evidence="7">
    <location>
        <begin position="206"/>
        <end position="228"/>
    </location>
</feature>
<evidence type="ECO:0000259" key="8">
    <source>
        <dbReference type="PROSITE" id="PS50850"/>
    </source>
</evidence>
<dbReference type="InterPro" id="IPR011701">
    <property type="entry name" value="MFS"/>
</dbReference>
<evidence type="ECO:0000256" key="4">
    <source>
        <dbReference type="ARBA" id="ARBA00022989"/>
    </source>
</evidence>
<comment type="subcellular location">
    <subcellularLocation>
        <location evidence="1">Membrane</location>
        <topology evidence="1">Multi-pass membrane protein</topology>
    </subcellularLocation>
</comment>
<dbReference type="GO" id="GO:0022857">
    <property type="term" value="F:transmembrane transporter activity"/>
    <property type="evidence" value="ECO:0007669"/>
    <property type="project" value="InterPro"/>
</dbReference>
<dbReference type="PROSITE" id="PS50850">
    <property type="entry name" value="MFS"/>
    <property type="match status" value="1"/>
</dbReference>
<dbReference type="Gene3D" id="1.20.1250.20">
    <property type="entry name" value="MFS general substrate transporter like domains"/>
    <property type="match status" value="1"/>
</dbReference>
<dbReference type="AlphaFoldDB" id="A0A095C6A5"/>
<evidence type="ECO:0000313" key="9">
    <source>
        <dbReference type="EMBL" id="KGB76300.1"/>
    </source>
</evidence>
<dbReference type="GO" id="GO:0016020">
    <property type="term" value="C:membrane"/>
    <property type="evidence" value="ECO:0007669"/>
    <property type="project" value="UniProtKB-SubCell"/>
</dbReference>
<evidence type="ECO:0000313" key="10">
    <source>
        <dbReference type="Proteomes" id="UP000029445"/>
    </source>
</evidence>
<dbReference type="InterPro" id="IPR036259">
    <property type="entry name" value="MFS_trans_sf"/>
</dbReference>
<dbReference type="GeneID" id="88178512"/>
<dbReference type="Proteomes" id="UP000029445">
    <property type="component" value="Chromosome 7"/>
</dbReference>
<keyword evidence="5 7" id="KW-0472">Membrane</keyword>
<keyword evidence="4 7" id="KW-1133">Transmembrane helix</keyword>
<dbReference type="PANTHER" id="PTHR42718:SF9">
    <property type="entry name" value="MAJOR FACILITATOR SUPERFAMILY MULTIDRUG TRANSPORTER MFSC"/>
    <property type="match status" value="1"/>
</dbReference>
<dbReference type="OrthoDB" id="440755at2759"/>
<feature type="transmembrane region" description="Helical" evidence="7">
    <location>
        <begin position="181"/>
        <end position="200"/>
    </location>
</feature>
<organism evidence="9 10">
    <name type="scientific">Cryptococcus deuterogattii (strain R265)</name>
    <name type="common">Cryptococcus gattii VGII (strain R265)</name>
    <dbReference type="NCBI Taxonomy" id="294750"/>
    <lineage>
        <taxon>Eukaryota</taxon>
        <taxon>Fungi</taxon>
        <taxon>Dikarya</taxon>
        <taxon>Basidiomycota</taxon>
        <taxon>Agaricomycotina</taxon>
        <taxon>Tremellomycetes</taxon>
        <taxon>Tremellales</taxon>
        <taxon>Cryptococcaceae</taxon>
        <taxon>Cryptococcus</taxon>
        <taxon>Cryptococcus gattii species complex</taxon>
    </lineage>
</organism>
<feature type="transmembrane region" description="Helical" evidence="7">
    <location>
        <begin position="275"/>
        <end position="295"/>
    </location>
</feature>
<feature type="transmembrane region" description="Helical" evidence="7">
    <location>
        <begin position="382"/>
        <end position="404"/>
    </location>
</feature>
<feature type="transmembrane region" description="Helical" evidence="7">
    <location>
        <begin position="478"/>
        <end position="507"/>
    </location>
</feature>
<feature type="transmembrane region" description="Helical" evidence="7">
    <location>
        <begin position="551"/>
        <end position="571"/>
    </location>
</feature>
<feature type="transmembrane region" description="Helical" evidence="7">
    <location>
        <begin position="148"/>
        <end position="169"/>
    </location>
</feature>
<keyword evidence="3 7" id="KW-0812">Transmembrane</keyword>
<dbReference type="Pfam" id="PF07690">
    <property type="entry name" value="MFS_1"/>
    <property type="match status" value="1"/>
</dbReference>
<feature type="transmembrane region" description="Helical" evidence="7">
    <location>
        <begin position="240"/>
        <end position="263"/>
    </location>
</feature>
<dbReference type="STRING" id="294750.A0A095C6A5"/>
<dbReference type="EMBL" id="CP025765">
    <property type="protein sequence ID" value="KGB76300.1"/>
    <property type="molecule type" value="Genomic_DNA"/>
</dbReference>
<dbReference type="RefSeq" id="XP_062882193.1">
    <property type="nucleotide sequence ID" value="XM_063026238.1"/>
</dbReference>
<dbReference type="PANTHER" id="PTHR42718">
    <property type="entry name" value="MAJOR FACILITATOR SUPERFAMILY MULTIDRUG TRANSPORTER MFSC"/>
    <property type="match status" value="1"/>
</dbReference>
<feature type="compositionally biased region" description="Polar residues" evidence="6">
    <location>
        <begin position="14"/>
        <end position="36"/>
    </location>
</feature>
<evidence type="ECO:0000256" key="2">
    <source>
        <dbReference type="ARBA" id="ARBA00022448"/>
    </source>
</evidence>
<evidence type="ECO:0000256" key="5">
    <source>
        <dbReference type="ARBA" id="ARBA00023136"/>
    </source>
</evidence>
<feature type="transmembrane region" description="Helical" evidence="7">
    <location>
        <begin position="448"/>
        <end position="466"/>
    </location>
</feature>
<feature type="transmembrane region" description="Helical" evidence="7">
    <location>
        <begin position="341"/>
        <end position="361"/>
    </location>
</feature>
<reference evidence="9 10" key="1">
    <citation type="journal article" date="2011" name="MBio">
        <title>Genome variation in Cryptococcus gattii, an emerging pathogen of immunocompetent hosts.</title>
        <authorList>
            <person name="D'Souza C.A."/>
            <person name="Kronstad J.W."/>
            <person name="Taylor G."/>
            <person name="Warren R."/>
            <person name="Yuen M."/>
            <person name="Hu G."/>
            <person name="Jung W.H."/>
            <person name="Sham A."/>
            <person name="Kidd S.E."/>
            <person name="Tangen K."/>
            <person name="Lee N."/>
            <person name="Zeilmaker T."/>
            <person name="Sawkins J."/>
            <person name="McVicker G."/>
            <person name="Shah S."/>
            <person name="Gnerre S."/>
            <person name="Griggs A."/>
            <person name="Zeng Q."/>
            <person name="Bartlett K."/>
            <person name="Li W."/>
            <person name="Wang X."/>
            <person name="Heitman J."/>
            <person name="Stajich J.E."/>
            <person name="Fraser J.A."/>
            <person name="Meyer W."/>
            <person name="Carter D."/>
            <person name="Schein J."/>
            <person name="Krzywinski M."/>
            <person name="Kwon-Chung K.J."/>
            <person name="Varma A."/>
            <person name="Wang J."/>
            <person name="Brunham R."/>
            <person name="Fyfe M."/>
            <person name="Ouellette B.F."/>
            <person name="Siddiqui A."/>
            <person name="Marra M."/>
            <person name="Jones S."/>
            <person name="Holt R."/>
            <person name="Birren B.W."/>
            <person name="Galagan J.E."/>
            <person name="Cuomo C.A."/>
        </authorList>
    </citation>
    <scope>NUCLEOTIDE SEQUENCE [LARGE SCALE GENOMIC DNA]</scope>
    <source>
        <strain evidence="9 10">R265</strain>
    </source>
</reference>
<feature type="region of interest" description="Disordered" evidence="6">
    <location>
        <begin position="1"/>
        <end position="103"/>
    </location>
</feature>
<accession>A0A095C6A5</accession>
<sequence length="590" mass="64991">MSKDAQAVLPSAYPSFNQPQHGEFQTSYQPSTTTTLAPDVEAKAVPASKTSSLKADIFSNDAKNDENGEDIDERNDTFRTSGESRVGIPDEKKAQIPSNHSGPEIKVSQRKKWGLLALFSVSVVIDQWCLAAFYILTSPIIDSMQVPFAQQSWVITSYSVTFAATLLFWGRVSDLYSAAPVFSYGVIILGLLNLIISFLPERYSFFILRALSGIAGSSSVPSAYRLIVAVFEPHELNKAFTIYSMSGAIANSTGNIIAGTIMLIPSGGQGEAWRWFFRILSVILLPLGMWSIYWIPRSRGENADANDKSARMDLPGCFMMLMAIVLLILSLTLGASNGWSTPGFIAPLIISAIIFPGFFIWESRIKPTHALLPPSIWRYHDFTLWIVFALLGYTWWSVNFFAFIEYWMDYMGEKAIIVSLRVLAEGITPIIIAIIITKWGRLMEWPRISITCGALLGIAAYIMFIFSGTHVGRDYWRYIFPAMIFGTTGMYLVFTATSVGAMCAVPANVGGVAGATLQVAYQVGAAVSFAVQAGLFTVNEGGISNFDNIKASFYFEMGFIALWLIGFLVFYRPAKNTEVSGDTERIVAGH</sequence>
<protein>
    <submittedName>
        <fullName evidence="9">Efflux protein EncT</fullName>
    </submittedName>
</protein>
<feature type="domain" description="Major facilitator superfamily (MFS) profile" evidence="8">
    <location>
        <begin position="115"/>
        <end position="575"/>
    </location>
</feature>
<feature type="transmembrane region" description="Helical" evidence="7">
    <location>
        <begin position="416"/>
        <end position="436"/>
    </location>
</feature>
<proteinExistence type="predicted"/>
<feature type="transmembrane region" description="Helical" evidence="7">
    <location>
        <begin position="519"/>
        <end position="539"/>
    </location>
</feature>
<dbReference type="VEuPathDB" id="FungiDB:CNBG_2138"/>
<reference evidence="9 10" key="2">
    <citation type="journal article" date="2018" name="Proc. Natl. Acad. Sci.">
        <title>RNAi is a critical determinant of centromere evolution in closely related fungi.</title>
        <authorList>
            <person name="Yadav V."/>
            <person name="Sun S."/>
            <person name="Billmyre R.B."/>
            <person name="Thimmappa B.C."/>
            <person name="Shea T."/>
            <person name="Lintner R."/>
            <person name="Bakkeren G."/>
            <person name="Cuomo C.A."/>
            <person name="Heitman J."/>
            <person name="Sanyal K."/>
        </authorList>
    </citation>
    <scope>NUCLEOTIDE SEQUENCE [LARGE SCALE GENOMIC DNA]</scope>
    <source>
        <strain evidence="9 10">R265</strain>
    </source>
</reference>
<dbReference type="InterPro" id="IPR020846">
    <property type="entry name" value="MFS_dom"/>
</dbReference>
<dbReference type="SUPFAM" id="SSF103473">
    <property type="entry name" value="MFS general substrate transporter"/>
    <property type="match status" value="1"/>
</dbReference>
<evidence type="ECO:0000256" key="1">
    <source>
        <dbReference type="ARBA" id="ARBA00004141"/>
    </source>
</evidence>
<keyword evidence="10" id="KW-1185">Reference proteome</keyword>
<evidence type="ECO:0000256" key="3">
    <source>
        <dbReference type="ARBA" id="ARBA00022692"/>
    </source>
</evidence>
<dbReference type="KEGG" id="cdeu:CNBG_2138"/>
<evidence type="ECO:0000256" key="7">
    <source>
        <dbReference type="SAM" id="Phobius"/>
    </source>
</evidence>
<keyword evidence="2" id="KW-0813">Transport</keyword>
<dbReference type="HOGENOM" id="CLU_000960_27_1_1"/>
<dbReference type="OMA" id="NTFHEVG"/>
<feature type="transmembrane region" description="Helical" evidence="7">
    <location>
        <begin position="113"/>
        <end position="136"/>
    </location>
</feature>
<name>A0A095C6A5_CRYD2</name>
<evidence type="ECO:0000256" key="6">
    <source>
        <dbReference type="SAM" id="MobiDB-lite"/>
    </source>
</evidence>
<gene>
    <name evidence="9" type="ORF">CNBG_2138</name>
</gene>